<sequence>MDYDPRIIAGTRGKISELGWTPDLQLWGPPSEETLASVAAKCRHAPDCTIVIMPRPKPGGVV</sequence>
<dbReference type="EMBL" id="JBICYV010000003">
    <property type="protein sequence ID" value="MFG3010392.1"/>
    <property type="molecule type" value="Genomic_DNA"/>
</dbReference>
<proteinExistence type="predicted"/>
<evidence type="ECO:0000313" key="2">
    <source>
        <dbReference type="Proteomes" id="UP001604267"/>
    </source>
</evidence>
<gene>
    <name evidence="1" type="ORF">ACGFZB_08010</name>
</gene>
<protein>
    <submittedName>
        <fullName evidence="1">Uncharacterized protein</fullName>
    </submittedName>
</protein>
<comment type="caution">
    <text evidence="1">The sequence shown here is derived from an EMBL/GenBank/DDBJ whole genome shotgun (WGS) entry which is preliminary data.</text>
</comment>
<dbReference type="RefSeq" id="WP_392816500.1">
    <property type="nucleotide sequence ID" value="NZ_JBICYV010000003.1"/>
</dbReference>
<accession>A0ABW7B3A2</accession>
<keyword evidence="2" id="KW-1185">Reference proteome</keyword>
<evidence type="ECO:0000313" key="1">
    <source>
        <dbReference type="EMBL" id="MFG3010392.1"/>
    </source>
</evidence>
<organism evidence="1 2">
    <name type="scientific">Streptomyces cinerochromogenes</name>
    <dbReference type="NCBI Taxonomy" id="66422"/>
    <lineage>
        <taxon>Bacteria</taxon>
        <taxon>Bacillati</taxon>
        <taxon>Actinomycetota</taxon>
        <taxon>Actinomycetes</taxon>
        <taxon>Kitasatosporales</taxon>
        <taxon>Streptomycetaceae</taxon>
        <taxon>Streptomyces</taxon>
    </lineage>
</organism>
<dbReference type="Proteomes" id="UP001604267">
    <property type="component" value="Unassembled WGS sequence"/>
</dbReference>
<reference evidence="1 2" key="1">
    <citation type="submission" date="2024-10" db="EMBL/GenBank/DDBJ databases">
        <title>The Natural Products Discovery Center: Release of the First 8490 Sequenced Strains for Exploring Actinobacteria Biosynthetic Diversity.</title>
        <authorList>
            <person name="Kalkreuter E."/>
            <person name="Kautsar S.A."/>
            <person name="Yang D."/>
            <person name="Bader C.D."/>
            <person name="Teijaro C.N."/>
            <person name="Fluegel L."/>
            <person name="Davis C.M."/>
            <person name="Simpson J.R."/>
            <person name="Lauterbach L."/>
            <person name="Steele A.D."/>
            <person name="Gui C."/>
            <person name="Meng S."/>
            <person name="Li G."/>
            <person name="Viehrig K."/>
            <person name="Ye F."/>
            <person name="Su P."/>
            <person name="Kiefer A.F."/>
            <person name="Nichols A."/>
            <person name="Cepeda A.J."/>
            <person name="Yan W."/>
            <person name="Fan B."/>
            <person name="Jiang Y."/>
            <person name="Adhikari A."/>
            <person name="Zheng C.-J."/>
            <person name="Schuster L."/>
            <person name="Cowan T.M."/>
            <person name="Smanski M.J."/>
            <person name="Chevrette M.G."/>
            <person name="De Carvalho L.P.S."/>
            <person name="Shen B."/>
        </authorList>
    </citation>
    <scope>NUCLEOTIDE SEQUENCE [LARGE SCALE GENOMIC DNA]</scope>
    <source>
        <strain evidence="1 2">NPDC048320</strain>
    </source>
</reference>
<name>A0ABW7B3A2_9ACTN</name>